<dbReference type="EMBL" id="LAZR01002231">
    <property type="protein sequence ID" value="KKN32741.1"/>
    <property type="molecule type" value="Genomic_DNA"/>
</dbReference>
<gene>
    <name evidence="1" type="ORF">LCGC14_0810850</name>
</gene>
<protein>
    <recommendedName>
        <fullName evidence="2">Nucleotide modification associated domain-containing protein</fullName>
    </recommendedName>
</protein>
<name>A0A0F9S6R1_9ZZZZ</name>
<proteinExistence type="predicted"/>
<evidence type="ECO:0000313" key="1">
    <source>
        <dbReference type="EMBL" id="KKN32741.1"/>
    </source>
</evidence>
<dbReference type="AlphaFoldDB" id="A0A0F9S6R1"/>
<evidence type="ECO:0008006" key="2">
    <source>
        <dbReference type="Google" id="ProtNLM"/>
    </source>
</evidence>
<accession>A0A0F9S6R1</accession>
<reference evidence="1" key="1">
    <citation type="journal article" date="2015" name="Nature">
        <title>Complex archaea that bridge the gap between prokaryotes and eukaryotes.</title>
        <authorList>
            <person name="Spang A."/>
            <person name="Saw J.H."/>
            <person name="Jorgensen S.L."/>
            <person name="Zaremba-Niedzwiedzka K."/>
            <person name="Martijn J."/>
            <person name="Lind A.E."/>
            <person name="van Eijk R."/>
            <person name="Schleper C."/>
            <person name="Guy L."/>
            <person name="Ettema T.J."/>
        </authorList>
    </citation>
    <scope>NUCLEOTIDE SEQUENCE</scope>
</reference>
<organism evidence="1">
    <name type="scientific">marine sediment metagenome</name>
    <dbReference type="NCBI Taxonomy" id="412755"/>
    <lineage>
        <taxon>unclassified sequences</taxon>
        <taxon>metagenomes</taxon>
        <taxon>ecological metagenomes</taxon>
    </lineage>
</organism>
<comment type="caution">
    <text evidence="1">The sequence shown here is derived from an EMBL/GenBank/DDBJ whole genome shotgun (WGS) entry which is preliminary data.</text>
</comment>
<sequence>MKQCQATEDTGALQCALYDGHERGSSGGDGHSWASKVETWEGALERVTALCDEIATQRHRKYGPENVKATGEIGLWVRIMDKMARISRAMTTGEYEFPDEKFEDAMMDVVNYGRFWLMYRADQWELPALCLDERPPDASLESESDMAKQDTCPTCRGASVHSLGSVMGETCRDSWHVGNL</sequence>